<proteinExistence type="inferred from homology"/>
<evidence type="ECO:0000256" key="8">
    <source>
        <dbReference type="SAM" id="Phobius"/>
    </source>
</evidence>
<evidence type="ECO:0000256" key="3">
    <source>
        <dbReference type="ARBA" id="ARBA00022448"/>
    </source>
</evidence>
<comment type="subcellular location">
    <subcellularLocation>
        <location evidence="1">Cell membrane</location>
        <topology evidence="1">Multi-pass membrane protein</topology>
    </subcellularLocation>
</comment>
<evidence type="ECO:0000256" key="4">
    <source>
        <dbReference type="ARBA" id="ARBA00022475"/>
    </source>
</evidence>
<dbReference type="Proteomes" id="UP000181909">
    <property type="component" value="Unassembled WGS sequence"/>
</dbReference>
<sequence length="103" mass="10880">MSRAAATRNGSPGREGSFLRGALRTACWSSEASVACGTAYGERNSCFRERRAVFEPLIGSRRAHGGLGRLIDILAIFATLFGSAASPGLGALQIGSGFHELHW</sequence>
<evidence type="ECO:0000313" key="10">
    <source>
        <dbReference type="Proteomes" id="UP000181909"/>
    </source>
</evidence>
<dbReference type="Pfam" id="PF02028">
    <property type="entry name" value="BCCT"/>
    <property type="match status" value="1"/>
</dbReference>
<dbReference type="GO" id="GO:0005886">
    <property type="term" value="C:plasma membrane"/>
    <property type="evidence" value="ECO:0007669"/>
    <property type="project" value="UniProtKB-SubCell"/>
</dbReference>
<dbReference type="AlphaFoldDB" id="A0A1K1YY53"/>
<evidence type="ECO:0000256" key="2">
    <source>
        <dbReference type="ARBA" id="ARBA00005658"/>
    </source>
</evidence>
<gene>
    <name evidence="9" type="ORF">SAMN02787144_100529</name>
</gene>
<evidence type="ECO:0000256" key="7">
    <source>
        <dbReference type="ARBA" id="ARBA00023136"/>
    </source>
</evidence>
<keyword evidence="4" id="KW-1003">Cell membrane</keyword>
<evidence type="ECO:0000256" key="1">
    <source>
        <dbReference type="ARBA" id="ARBA00004651"/>
    </source>
</evidence>
<evidence type="ECO:0000313" key="9">
    <source>
        <dbReference type="EMBL" id="SFX66292.1"/>
    </source>
</evidence>
<keyword evidence="7 8" id="KW-0472">Membrane</keyword>
<dbReference type="PANTHER" id="PTHR30047:SF7">
    <property type="entry name" value="HIGH-AFFINITY CHOLINE TRANSPORT PROTEIN"/>
    <property type="match status" value="1"/>
</dbReference>
<reference evidence="9 10" key="1">
    <citation type="submission" date="2016-11" db="EMBL/GenBank/DDBJ databases">
        <authorList>
            <person name="Jaros S."/>
            <person name="Januszkiewicz K."/>
            <person name="Wedrychowicz H."/>
        </authorList>
    </citation>
    <scope>NUCLEOTIDE SEQUENCE [LARGE SCALE GENOMIC DNA]</scope>
    <source>
        <strain evidence="9 10">OK807</strain>
    </source>
</reference>
<accession>A0A1K1YY53</accession>
<dbReference type="InterPro" id="IPR000060">
    <property type="entry name" value="BCCT_transptr"/>
</dbReference>
<organism evidence="9 10">
    <name type="scientific">Streptomyces atratus</name>
    <dbReference type="NCBI Taxonomy" id="1893"/>
    <lineage>
        <taxon>Bacteria</taxon>
        <taxon>Bacillati</taxon>
        <taxon>Actinomycetota</taxon>
        <taxon>Actinomycetes</taxon>
        <taxon>Kitasatosporales</taxon>
        <taxon>Streptomycetaceae</taxon>
        <taxon>Streptomyces</taxon>
    </lineage>
</organism>
<protein>
    <submittedName>
        <fullName evidence="9">BCCT, betaine/carnitine/choline family transporter</fullName>
    </submittedName>
</protein>
<dbReference type="EMBL" id="FPJO01000005">
    <property type="protein sequence ID" value="SFX66292.1"/>
    <property type="molecule type" value="Genomic_DNA"/>
</dbReference>
<dbReference type="STRING" id="1893.SAMN02787144_100529"/>
<keyword evidence="6 8" id="KW-1133">Transmembrane helix</keyword>
<dbReference type="GO" id="GO:0022857">
    <property type="term" value="F:transmembrane transporter activity"/>
    <property type="evidence" value="ECO:0007669"/>
    <property type="project" value="InterPro"/>
</dbReference>
<keyword evidence="5 8" id="KW-0812">Transmembrane</keyword>
<evidence type="ECO:0000256" key="6">
    <source>
        <dbReference type="ARBA" id="ARBA00022989"/>
    </source>
</evidence>
<keyword evidence="3" id="KW-0813">Transport</keyword>
<feature type="transmembrane region" description="Helical" evidence="8">
    <location>
        <begin position="70"/>
        <end position="94"/>
    </location>
</feature>
<dbReference type="PANTHER" id="PTHR30047">
    <property type="entry name" value="HIGH-AFFINITY CHOLINE TRANSPORT PROTEIN-RELATED"/>
    <property type="match status" value="1"/>
</dbReference>
<comment type="similarity">
    <text evidence="2">Belongs to the BCCT transporter (TC 2.A.15) family.</text>
</comment>
<name>A0A1K1YY53_STRAR</name>
<evidence type="ECO:0000256" key="5">
    <source>
        <dbReference type="ARBA" id="ARBA00022692"/>
    </source>
</evidence>